<keyword evidence="2" id="KW-1185">Reference proteome</keyword>
<dbReference type="EMBL" id="CP133548">
    <property type="protein sequence ID" value="WMS85839.1"/>
    <property type="molecule type" value="Genomic_DNA"/>
</dbReference>
<protein>
    <submittedName>
        <fullName evidence="1">Uncharacterized protein</fullName>
    </submittedName>
</protein>
<evidence type="ECO:0000313" key="1">
    <source>
        <dbReference type="EMBL" id="WMS85839.1"/>
    </source>
</evidence>
<sequence length="169" mass="19532">MTGRTVPLSVRVSHEDAEFLSSLEIEGAETPSEKLRALITEAKRRQEAAHGFAEAQTELRRVIQPLVEQVQAYESEQEVYSQLTHLALEWIPEAMAELVSQRFALRNQKNDDKFKELERRVTDRIFRLIEGYLRLAVTQDCEGYDPQVVQKRLPRIQQLIKLLQLDAST</sequence>
<dbReference type="RefSeq" id="WP_309200992.1">
    <property type="nucleotide sequence ID" value="NZ_CP133548.1"/>
</dbReference>
<organism evidence="1 2">
    <name type="scientific">Pleionea litopenaei</name>
    <dbReference type="NCBI Taxonomy" id="3070815"/>
    <lineage>
        <taxon>Bacteria</taxon>
        <taxon>Pseudomonadati</taxon>
        <taxon>Pseudomonadota</taxon>
        <taxon>Gammaproteobacteria</taxon>
        <taxon>Oceanospirillales</taxon>
        <taxon>Pleioneaceae</taxon>
        <taxon>Pleionea</taxon>
    </lineage>
</organism>
<gene>
    <name evidence="1" type="ORF">Q9312_11485</name>
</gene>
<dbReference type="Proteomes" id="UP001239782">
    <property type="component" value="Chromosome"/>
</dbReference>
<proteinExistence type="predicted"/>
<dbReference type="KEGG" id="plei:Q9312_11485"/>
<name>A0AA51X5I9_9GAMM</name>
<reference evidence="1 2" key="1">
    <citation type="submission" date="2023-08" db="EMBL/GenBank/DDBJ databases">
        <title>Pleionea litopenaei sp. nov., isolated from stomach of juvenile Litopenaeus vannamei.</title>
        <authorList>
            <person name="Rho A.M."/>
            <person name="Hwang C.Y."/>
        </authorList>
    </citation>
    <scope>NUCLEOTIDE SEQUENCE [LARGE SCALE GENOMIC DNA]</scope>
    <source>
        <strain evidence="1 2">HL-JVS1</strain>
    </source>
</reference>
<evidence type="ECO:0000313" key="2">
    <source>
        <dbReference type="Proteomes" id="UP001239782"/>
    </source>
</evidence>
<accession>A0AA51X5I9</accession>
<dbReference type="AlphaFoldDB" id="A0AA51X5I9"/>